<feature type="compositionally biased region" description="Basic and acidic residues" evidence="1">
    <location>
        <begin position="140"/>
        <end position="149"/>
    </location>
</feature>
<protein>
    <recommendedName>
        <fullName evidence="4">F-box domain-containing protein</fullName>
    </recommendedName>
</protein>
<dbReference type="Proteomes" id="UP001152607">
    <property type="component" value="Unassembled WGS sequence"/>
</dbReference>
<evidence type="ECO:0000313" key="3">
    <source>
        <dbReference type="Proteomes" id="UP001152607"/>
    </source>
</evidence>
<feature type="compositionally biased region" description="Acidic residues" evidence="1">
    <location>
        <begin position="88"/>
        <end position="100"/>
    </location>
</feature>
<evidence type="ECO:0000313" key="2">
    <source>
        <dbReference type="EMBL" id="CAI6330993.1"/>
    </source>
</evidence>
<organism evidence="2 3">
    <name type="scientific">Periconia digitata</name>
    <dbReference type="NCBI Taxonomy" id="1303443"/>
    <lineage>
        <taxon>Eukaryota</taxon>
        <taxon>Fungi</taxon>
        <taxon>Dikarya</taxon>
        <taxon>Ascomycota</taxon>
        <taxon>Pezizomycotina</taxon>
        <taxon>Dothideomycetes</taxon>
        <taxon>Pleosporomycetidae</taxon>
        <taxon>Pleosporales</taxon>
        <taxon>Massarineae</taxon>
        <taxon>Periconiaceae</taxon>
        <taxon>Periconia</taxon>
    </lineage>
</organism>
<dbReference type="OrthoDB" id="5985073at2759"/>
<accession>A0A9W4UAF0</accession>
<dbReference type="CDD" id="cd09917">
    <property type="entry name" value="F-box_SF"/>
    <property type="match status" value="1"/>
</dbReference>
<name>A0A9W4UAF0_9PLEO</name>
<keyword evidence="3" id="KW-1185">Reference proteome</keyword>
<proteinExistence type="predicted"/>
<feature type="region of interest" description="Disordered" evidence="1">
    <location>
        <begin position="83"/>
        <end position="149"/>
    </location>
</feature>
<dbReference type="AlphaFoldDB" id="A0A9W4UAF0"/>
<feature type="compositionally biased region" description="Acidic residues" evidence="1">
    <location>
        <begin position="106"/>
        <end position="117"/>
    </location>
</feature>
<comment type="caution">
    <text evidence="2">The sequence shown here is derived from an EMBL/GenBank/DDBJ whole genome shotgun (WGS) entry which is preliminary data.</text>
</comment>
<feature type="compositionally biased region" description="Acidic residues" evidence="1">
    <location>
        <begin position="125"/>
        <end position="138"/>
    </location>
</feature>
<dbReference type="EMBL" id="CAOQHR010000002">
    <property type="protein sequence ID" value="CAI6330993.1"/>
    <property type="molecule type" value="Genomic_DNA"/>
</dbReference>
<gene>
    <name evidence="2" type="ORF">PDIGIT_LOCUS4358</name>
</gene>
<evidence type="ECO:0008006" key="4">
    <source>
        <dbReference type="Google" id="ProtNLM"/>
    </source>
</evidence>
<reference evidence="2" key="1">
    <citation type="submission" date="2023-01" db="EMBL/GenBank/DDBJ databases">
        <authorList>
            <person name="Van Ghelder C."/>
            <person name="Rancurel C."/>
        </authorList>
    </citation>
    <scope>NUCLEOTIDE SEQUENCE</scope>
    <source>
        <strain evidence="2">CNCM I-4278</strain>
    </source>
</reference>
<sequence>MEDLSLELVERICEYLPREDLQNTLTVSREFRYASERACGAFATFCLDRDNVEKFRERYAGRRWGYLRHVKFQVRIPAYKEDSCDHDMEGEEEDGSDDGEGFTMDDYNEDDGDDSDGESGNGNAQDDDDDANEMESQESVETHDCRESAQELAEMDNTFSNQIRFLFDTIKTVEQDVSEGRLQLTIYAPVREVHTTCPHRKCVSWRLHLLSASTLPKLRSVRALSIENPRAADPLTSPESLLHIDLRVLIDLAVQCPRLEFLGCKLHGGSAWTTAISGDAPRHYRRIWAGPLRDTRLDFAKAVAEAEMPSTLRQAQLDLLGSMHDAEEIDQSQPLPNLAGSRAHDPFSTSLRLLSHNLRRLEIKAVADAALLWPTDGRTTSYPNLESVTIALHMSSPSGHWYFEGPHGKGHNTSVLEVDQNAYPPLHDTPSDKQWDAFIDDNGLVTENVSTERFRVEPNPAMLTPFLTSFALAARNMPVLKEACLWTPLVWNADEGKYGDAATVSRYPDSDLAWGITYAAPGAYGLHTSPGQHHAAVRQLWWTTGKWRPSEQVRELFQGIGDEKVELVEYWGHERYGEDQLAARSVFDRFQVFGWRDPENAWRVGKV</sequence>
<evidence type="ECO:0000256" key="1">
    <source>
        <dbReference type="SAM" id="MobiDB-lite"/>
    </source>
</evidence>